<evidence type="ECO:0000259" key="1">
    <source>
        <dbReference type="Pfam" id="PF01965"/>
    </source>
</evidence>
<keyword evidence="2" id="KW-0315">Glutamine amidotransferase</keyword>
<dbReference type="Pfam" id="PF01965">
    <property type="entry name" value="DJ-1_PfpI"/>
    <property type="match status" value="1"/>
</dbReference>
<dbReference type="AlphaFoldDB" id="A0A6C0GV67"/>
<dbReference type="EMBL" id="CP048222">
    <property type="protein sequence ID" value="QHT71906.1"/>
    <property type="molecule type" value="Genomic_DNA"/>
</dbReference>
<dbReference type="Gene3D" id="3.40.50.880">
    <property type="match status" value="1"/>
</dbReference>
<dbReference type="InterPro" id="IPR002818">
    <property type="entry name" value="DJ-1/PfpI"/>
</dbReference>
<protein>
    <submittedName>
        <fullName evidence="2">Glutamine amidotransferase</fullName>
    </submittedName>
</protein>
<dbReference type="KEGG" id="rhoz:GXP67_06005"/>
<dbReference type="PANTHER" id="PTHR48094:SF19">
    <property type="entry name" value="DJ-1_PFPI DOMAIN-CONTAINING PROTEIN"/>
    <property type="match status" value="1"/>
</dbReference>
<dbReference type="CDD" id="cd03140">
    <property type="entry name" value="GATase1_PfpI_3"/>
    <property type="match status" value="1"/>
</dbReference>
<proteinExistence type="predicted"/>
<evidence type="ECO:0000313" key="2">
    <source>
        <dbReference type="EMBL" id="QHT71906.1"/>
    </source>
</evidence>
<dbReference type="Proteomes" id="UP000480178">
    <property type="component" value="Chromosome"/>
</dbReference>
<reference evidence="2 3" key="1">
    <citation type="submission" date="2020-01" db="EMBL/GenBank/DDBJ databases">
        <authorList>
            <person name="Kim M.K."/>
        </authorList>
    </citation>
    <scope>NUCLEOTIDE SEQUENCE [LARGE SCALE GENOMIC DNA]</scope>
    <source>
        <strain evidence="2 3">172606-1</strain>
    </source>
</reference>
<accession>A0A6C0GV67</accession>
<dbReference type="InterPro" id="IPR050325">
    <property type="entry name" value="Prot/Nucl_acid_deglycase"/>
</dbReference>
<keyword evidence="3" id="KW-1185">Reference proteome</keyword>
<dbReference type="InterPro" id="IPR029062">
    <property type="entry name" value="Class_I_gatase-like"/>
</dbReference>
<gene>
    <name evidence="2" type="ORF">GXP67_06005</name>
</gene>
<dbReference type="PANTHER" id="PTHR48094">
    <property type="entry name" value="PROTEIN/NUCLEIC ACID DEGLYCASE DJ-1-RELATED"/>
    <property type="match status" value="1"/>
</dbReference>
<sequence>MHAHNIYVFLFDGFSDWEIAYLTPELYKSDKANVYTFTVDRMAITSGGGLKISPHVSIEQINSQEVSMLVLPGGTVWEEKKPTGIDHLLEEIHVNGKTIAAICGATTFLAEKGYLDDIKHTSNALPYLKQFAPAYKGSRNYISDLAVTDRNIITANGIAPIEFAREVFKKVALISEEGIEQWYQLFKNGVWSD</sequence>
<evidence type="ECO:0000313" key="3">
    <source>
        <dbReference type="Proteomes" id="UP000480178"/>
    </source>
</evidence>
<dbReference type="GO" id="GO:0005737">
    <property type="term" value="C:cytoplasm"/>
    <property type="evidence" value="ECO:0007669"/>
    <property type="project" value="TreeGrafter"/>
</dbReference>
<organism evidence="2 3">
    <name type="scientific">Rhodocytophaga rosea</name>
    <dbReference type="NCBI Taxonomy" id="2704465"/>
    <lineage>
        <taxon>Bacteria</taxon>
        <taxon>Pseudomonadati</taxon>
        <taxon>Bacteroidota</taxon>
        <taxon>Cytophagia</taxon>
        <taxon>Cytophagales</taxon>
        <taxon>Rhodocytophagaceae</taxon>
        <taxon>Rhodocytophaga</taxon>
    </lineage>
</organism>
<keyword evidence="2" id="KW-0808">Transferase</keyword>
<dbReference type="SUPFAM" id="SSF52317">
    <property type="entry name" value="Class I glutamine amidotransferase-like"/>
    <property type="match status" value="1"/>
</dbReference>
<feature type="domain" description="DJ-1/PfpI" evidence="1">
    <location>
        <begin position="5"/>
        <end position="169"/>
    </location>
</feature>
<name>A0A6C0GV67_9BACT</name>
<dbReference type="GO" id="GO:0016740">
    <property type="term" value="F:transferase activity"/>
    <property type="evidence" value="ECO:0007669"/>
    <property type="project" value="UniProtKB-KW"/>
</dbReference>